<evidence type="ECO:0000313" key="1">
    <source>
        <dbReference type="EMBL" id="PZQ60598.1"/>
    </source>
</evidence>
<organism evidence="1 2">
    <name type="scientific">Variovorax paradoxus</name>
    <dbReference type="NCBI Taxonomy" id="34073"/>
    <lineage>
        <taxon>Bacteria</taxon>
        <taxon>Pseudomonadati</taxon>
        <taxon>Pseudomonadota</taxon>
        <taxon>Betaproteobacteria</taxon>
        <taxon>Burkholderiales</taxon>
        <taxon>Comamonadaceae</taxon>
        <taxon>Variovorax</taxon>
    </lineage>
</organism>
<dbReference type="Proteomes" id="UP000249135">
    <property type="component" value="Unassembled WGS sequence"/>
</dbReference>
<proteinExistence type="predicted"/>
<reference evidence="1 2" key="1">
    <citation type="submission" date="2017-08" db="EMBL/GenBank/DDBJ databases">
        <title>Infants hospitalized years apart are colonized by the same room-sourced microbial strains.</title>
        <authorList>
            <person name="Brooks B."/>
            <person name="Olm M.R."/>
            <person name="Firek B.A."/>
            <person name="Baker R."/>
            <person name="Thomas B.C."/>
            <person name="Morowitz M.J."/>
            <person name="Banfield J.F."/>
        </authorList>
    </citation>
    <scope>NUCLEOTIDE SEQUENCE [LARGE SCALE GENOMIC DNA]</scope>
    <source>
        <strain evidence="1">S2_005_003_R2_41</strain>
    </source>
</reference>
<sequence>MTTPTATPIALITGGSRGLGRNAALHLARAGVDIVLTYRSSAGEAQAVVQEI</sequence>
<dbReference type="Gene3D" id="3.40.50.720">
    <property type="entry name" value="NAD(P)-binding Rossmann-like Domain"/>
    <property type="match status" value="1"/>
</dbReference>
<comment type="caution">
    <text evidence="1">The sequence shown here is derived from an EMBL/GenBank/DDBJ whole genome shotgun (WGS) entry which is preliminary data.</text>
</comment>
<dbReference type="EMBL" id="QFPP01000699">
    <property type="protein sequence ID" value="PZQ60598.1"/>
    <property type="molecule type" value="Genomic_DNA"/>
</dbReference>
<dbReference type="SUPFAM" id="SSF51735">
    <property type="entry name" value="NAD(P)-binding Rossmann-fold domains"/>
    <property type="match status" value="1"/>
</dbReference>
<dbReference type="InterPro" id="IPR036291">
    <property type="entry name" value="NAD(P)-bd_dom_sf"/>
</dbReference>
<dbReference type="Pfam" id="PF00106">
    <property type="entry name" value="adh_short"/>
    <property type="match status" value="1"/>
</dbReference>
<name>A0A2W5P7N7_VARPD</name>
<feature type="non-terminal residue" evidence="1">
    <location>
        <position position="52"/>
    </location>
</feature>
<accession>A0A2W5P7N7</accession>
<dbReference type="InterPro" id="IPR002347">
    <property type="entry name" value="SDR_fam"/>
</dbReference>
<dbReference type="AlphaFoldDB" id="A0A2W5P7N7"/>
<protein>
    <submittedName>
        <fullName evidence="1">Short-chain dehydrogenase</fullName>
    </submittedName>
</protein>
<evidence type="ECO:0000313" key="2">
    <source>
        <dbReference type="Proteomes" id="UP000249135"/>
    </source>
</evidence>
<gene>
    <name evidence="1" type="ORF">DI563_29565</name>
</gene>